<reference evidence="1 2" key="1">
    <citation type="submission" date="2020-04" db="EMBL/GenBank/DDBJ databases">
        <title>Vibrio sp. SM6, a novel species isolated from seawater.</title>
        <authorList>
            <person name="Wang X."/>
        </authorList>
    </citation>
    <scope>NUCLEOTIDE SEQUENCE [LARGE SCALE GENOMIC DNA]</scope>
    <source>
        <strain evidence="1 2">SM6</strain>
    </source>
</reference>
<accession>A0A7X8TMM0</accession>
<dbReference type="EMBL" id="JABAIK010000001">
    <property type="protein sequence ID" value="NLS11355.1"/>
    <property type="molecule type" value="Genomic_DNA"/>
</dbReference>
<name>A0A7X8TMM0_9VIBR</name>
<evidence type="ECO:0000313" key="2">
    <source>
        <dbReference type="Proteomes" id="UP000535589"/>
    </source>
</evidence>
<comment type="caution">
    <text evidence="1">The sequence shown here is derived from an EMBL/GenBank/DDBJ whole genome shotgun (WGS) entry which is preliminary data.</text>
</comment>
<dbReference type="Proteomes" id="UP000535589">
    <property type="component" value="Unassembled WGS sequence"/>
</dbReference>
<protein>
    <submittedName>
        <fullName evidence="1">Uncharacterized protein</fullName>
    </submittedName>
</protein>
<organism evidence="1 2">
    <name type="scientific">Vibrio agarilyticus</name>
    <dbReference type="NCBI Taxonomy" id="2726741"/>
    <lineage>
        <taxon>Bacteria</taxon>
        <taxon>Pseudomonadati</taxon>
        <taxon>Pseudomonadota</taxon>
        <taxon>Gammaproteobacteria</taxon>
        <taxon>Vibrionales</taxon>
        <taxon>Vibrionaceae</taxon>
        <taxon>Vibrio</taxon>
    </lineage>
</organism>
<evidence type="ECO:0000313" key="1">
    <source>
        <dbReference type="EMBL" id="NLS11355.1"/>
    </source>
</evidence>
<dbReference type="RefSeq" id="WP_168834753.1">
    <property type="nucleotide sequence ID" value="NZ_JABAIK010000001.1"/>
</dbReference>
<proteinExistence type="predicted"/>
<sequence>MFNTEGICDWCKKNGLLARHDYIDGKHHYSCPHCHDIAKIDVRQFNLDEIALRAKLSHA</sequence>
<keyword evidence="2" id="KW-1185">Reference proteome</keyword>
<dbReference type="AlphaFoldDB" id="A0A7X8TMM0"/>
<gene>
    <name evidence="1" type="ORF">HGP28_00455</name>
</gene>